<protein>
    <submittedName>
        <fullName evidence="3">GRANULINS domain-containing protein</fullName>
    </submittedName>
</protein>
<dbReference type="AlphaFoldDB" id="A0A7E4VRS7"/>
<accession>A0A7E4VRS7</accession>
<feature type="signal peptide" evidence="1">
    <location>
        <begin position="1"/>
        <end position="19"/>
    </location>
</feature>
<keyword evidence="1" id="KW-0732">Signal</keyword>
<reference evidence="3" key="2">
    <citation type="submission" date="2020-10" db="UniProtKB">
        <authorList>
            <consortium name="WormBaseParasite"/>
        </authorList>
    </citation>
    <scope>IDENTIFICATION</scope>
</reference>
<feature type="chain" id="PRO_5028986691" evidence="1">
    <location>
        <begin position="20"/>
        <end position="81"/>
    </location>
</feature>
<evidence type="ECO:0000256" key="1">
    <source>
        <dbReference type="SAM" id="SignalP"/>
    </source>
</evidence>
<evidence type="ECO:0000313" key="3">
    <source>
        <dbReference type="WBParaSite" id="Pan_g2569.t1"/>
    </source>
</evidence>
<sequence>MSLKVVCLLGLGFLSVVAGLDRCFTGDGTAKSGWTKDPCASGWCLTLGGSDDVQDHRECDTSGVCEAYGAKCGPPVVRRSL</sequence>
<dbReference type="Proteomes" id="UP000492821">
    <property type="component" value="Unassembled WGS sequence"/>
</dbReference>
<proteinExistence type="predicted"/>
<dbReference type="WBParaSite" id="Pan_g2569.t1">
    <property type="protein sequence ID" value="Pan_g2569.t1"/>
    <property type="gene ID" value="Pan_g2569"/>
</dbReference>
<name>A0A7E4VRS7_PANRE</name>
<organism evidence="2 3">
    <name type="scientific">Panagrellus redivivus</name>
    <name type="common">Microworm</name>
    <dbReference type="NCBI Taxonomy" id="6233"/>
    <lineage>
        <taxon>Eukaryota</taxon>
        <taxon>Metazoa</taxon>
        <taxon>Ecdysozoa</taxon>
        <taxon>Nematoda</taxon>
        <taxon>Chromadorea</taxon>
        <taxon>Rhabditida</taxon>
        <taxon>Tylenchina</taxon>
        <taxon>Panagrolaimomorpha</taxon>
        <taxon>Panagrolaimoidea</taxon>
        <taxon>Panagrolaimidae</taxon>
        <taxon>Panagrellus</taxon>
    </lineage>
</organism>
<reference evidence="2" key="1">
    <citation type="journal article" date="2013" name="Genetics">
        <title>The draft genome and transcriptome of Panagrellus redivivus are shaped by the harsh demands of a free-living lifestyle.</title>
        <authorList>
            <person name="Srinivasan J."/>
            <person name="Dillman A.R."/>
            <person name="Macchietto M.G."/>
            <person name="Heikkinen L."/>
            <person name="Lakso M."/>
            <person name="Fracchia K.M."/>
            <person name="Antoshechkin I."/>
            <person name="Mortazavi A."/>
            <person name="Wong G."/>
            <person name="Sternberg P.W."/>
        </authorList>
    </citation>
    <scope>NUCLEOTIDE SEQUENCE [LARGE SCALE GENOMIC DNA]</scope>
    <source>
        <strain evidence="2">MT8872</strain>
    </source>
</reference>
<keyword evidence="2" id="KW-1185">Reference proteome</keyword>
<evidence type="ECO:0000313" key="2">
    <source>
        <dbReference type="Proteomes" id="UP000492821"/>
    </source>
</evidence>